<feature type="compositionally biased region" description="Basic and acidic residues" evidence="1">
    <location>
        <begin position="369"/>
        <end position="378"/>
    </location>
</feature>
<dbReference type="RefSeq" id="WP_197354477.1">
    <property type="nucleotide sequence ID" value="NZ_CP048882.1"/>
</dbReference>
<name>A0A7T1TCW6_9ACTN</name>
<sequence>MTRTHRILVAVVVIGAVTIAAIGFAGSFAAVRDLAERKGFGAFAPFFPIGIDAGIVVLLALDLLLTWIRIPFPLLRQTAWLLTAATIAFNGAAAWPDPLGVGMHAVIPVLFVVAVEAARHAIGRIADITADKHMEGVRISRWLLAFPSTFRLWRRMKLWELRSYDEVIRMEQERLVYEARLHAHYGRNWRRKAPVESLMPLKLARYGVPLSETGPSGLAAAGIDAPATLTRTSGAAPALTSKAEGRQRAELTAGAEQPEGAESRRERHDGRAAGVAQGQSQPPQQYVEHAHEDQDGYGEYAYEQQDGYGEHGYEQQAQYGQFGAVEPEQPQQRNDGAAPAQPHQAQQAQQRTQADDGPAREPASAREPAAARESEPSRDYTYASETQPSGPQVTVPVGPGRRRALGNSNAPGGGSGPAYLPPQRAQEQQLFMEPPPAGGAGDEYDFVPERDPAPPAPSASDEAEPVGIPDGVPRDEFYFLAYRQFVAAQASFPNARQLSRALHERHGVTNVDGSLLSEAYLRTYMREFKERYNTEMGLAG</sequence>
<feature type="transmembrane region" description="Helical" evidence="2">
    <location>
        <begin position="7"/>
        <end position="31"/>
    </location>
</feature>
<evidence type="ECO:0000313" key="3">
    <source>
        <dbReference type="EMBL" id="QPP10667.1"/>
    </source>
</evidence>
<feature type="compositionally biased region" description="Basic and acidic residues" evidence="1">
    <location>
        <begin position="261"/>
        <end position="271"/>
    </location>
</feature>
<dbReference type="InterPro" id="IPR021235">
    <property type="entry name" value="DUF2637"/>
</dbReference>
<dbReference type="Pfam" id="PF10935">
    <property type="entry name" value="DUF2637"/>
    <property type="match status" value="1"/>
</dbReference>
<dbReference type="PANTHER" id="PTHR23242">
    <property type="entry name" value="TRANSCRIPTION FACTOR HOXA13"/>
    <property type="match status" value="1"/>
</dbReference>
<keyword evidence="2" id="KW-0812">Transmembrane</keyword>
<reference evidence="4" key="1">
    <citation type="submission" date="2020-02" db="EMBL/GenBank/DDBJ databases">
        <title>Streptomyces sp. ASO4wet.</title>
        <authorList>
            <person name="Risdian C."/>
            <person name="Landwehr W."/>
            <person name="Schupp P."/>
            <person name="Wink J."/>
        </authorList>
    </citation>
    <scope>NUCLEOTIDE SEQUENCE [LARGE SCALE GENOMIC DNA]</scope>
    <source>
        <strain evidence="4">ASO4wet</strain>
    </source>
</reference>
<accession>A0A7T1TCW6</accession>
<feature type="compositionally biased region" description="Polar residues" evidence="1">
    <location>
        <begin position="383"/>
        <end position="392"/>
    </location>
</feature>
<proteinExistence type="predicted"/>
<dbReference type="KEGG" id="sbat:G4Z16_13105"/>
<keyword evidence="4" id="KW-1185">Reference proteome</keyword>
<protein>
    <submittedName>
        <fullName evidence="3">DUF2637 domain-containing protein</fullName>
    </submittedName>
</protein>
<gene>
    <name evidence="3" type="ORF">G4Z16_13105</name>
</gene>
<evidence type="ECO:0000313" key="4">
    <source>
        <dbReference type="Proteomes" id="UP000595046"/>
    </source>
</evidence>
<dbReference type="Proteomes" id="UP000595046">
    <property type="component" value="Chromosome"/>
</dbReference>
<feature type="transmembrane region" description="Helical" evidence="2">
    <location>
        <begin position="43"/>
        <end position="67"/>
    </location>
</feature>
<evidence type="ECO:0000256" key="2">
    <source>
        <dbReference type="SAM" id="Phobius"/>
    </source>
</evidence>
<keyword evidence="2" id="KW-0472">Membrane</keyword>
<feature type="region of interest" description="Disordered" evidence="1">
    <location>
        <begin position="323"/>
        <end position="470"/>
    </location>
</feature>
<keyword evidence="2" id="KW-1133">Transmembrane helix</keyword>
<feature type="compositionally biased region" description="Low complexity" evidence="1">
    <location>
        <begin position="337"/>
        <end position="352"/>
    </location>
</feature>
<feature type="transmembrane region" description="Helical" evidence="2">
    <location>
        <begin position="79"/>
        <end position="95"/>
    </location>
</feature>
<organism evidence="3 4">
    <name type="scientific">Streptomyces bathyalis</name>
    <dbReference type="NCBI Taxonomy" id="2710756"/>
    <lineage>
        <taxon>Bacteria</taxon>
        <taxon>Bacillati</taxon>
        <taxon>Actinomycetota</taxon>
        <taxon>Actinomycetes</taxon>
        <taxon>Kitasatosporales</taxon>
        <taxon>Streptomycetaceae</taxon>
        <taxon>Streptomyces</taxon>
    </lineage>
</organism>
<evidence type="ECO:0000256" key="1">
    <source>
        <dbReference type="SAM" id="MobiDB-lite"/>
    </source>
</evidence>
<dbReference type="PANTHER" id="PTHR23242:SF9">
    <property type="entry name" value="TRANSCRIPTION FACTOR HOXA13"/>
    <property type="match status" value="1"/>
</dbReference>
<dbReference type="EMBL" id="CP048882">
    <property type="protein sequence ID" value="QPP10667.1"/>
    <property type="molecule type" value="Genomic_DNA"/>
</dbReference>
<dbReference type="AlphaFoldDB" id="A0A7T1TCW6"/>
<feature type="region of interest" description="Disordered" evidence="1">
    <location>
        <begin position="233"/>
        <end position="291"/>
    </location>
</feature>